<dbReference type="Gene3D" id="1.20.120.350">
    <property type="entry name" value="Voltage-gated potassium channels. Chain C"/>
    <property type="match status" value="1"/>
</dbReference>
<dbReference type="SUPFAM" id="SSF81324">
    <property type="entry name" value="Voltage-gated potassium channels"/>
    <property type="match status" value="2"/>
</dbReference>
<evidence type="ECO:0000256" key="9">
    <source>
        <dbReference type="ARBA" id="ARBA00023065"/>
    </source>
</evidence>
<feature type="region of interest" description="Disordered" evidence="12">
    <location>
        <begin position="719"/>
        <end position="761"/>
    </location>
</feature>
<dbReference type="GO" id="GO:0005251">
    <property type="term" value="F:delayed rectifier potassium channel activity"/>
    <property type="evidence" value="ECO:0007669"/>
    <property type="project" value="TreeGrafter"/>
</dbReference>
<dbReference type="InterPro" id="IPR005821">
    <property type="entry name" value="Ion_trans_dom"/>
</dbReference>
<evidence type="ECO:0000256" key="6">
    <source>
        <dbReference type="ARBA" id="ARBA00022882"/>
    </source>
</evidence>
<feature type="compositionally biased region" description="Polar residues" evidence="12">
    <location>
        <begin position="727"/>
        <end position="739"/>
    </location>
</feature>
<feature type="compositionally biased region" description="Polar residues" evidence="12">
    <location>
        <begin position="1236"/>
        <end position="1255"/>
    </location>
</feature>
<reference evidence="16" key="1">
    <citation type="submission" date="2016-11" db="UniProtKB">
        <authorList>
            <consortium name="WormBaseParasite"/>
        </authorList>
    </citation>
    <scope>IDENTIFICATION</scope>
</reference>
<keyword evidence="10 13" id="KW-0472">Membrane</keyword>
<feature type="compositionally biased region" description="Acidic residues" evidence="12">
    <location>
        <begin position="1068"/>
        <end position="1080"/>
    </location>
</feature>
<dbReference type="InterPro" id="IPR027359">
    <property type="entry name" value="Volt_channel_dom_sf"/>
</dbReference>
<feature type="region of interest" description="Disordered" evidence="12">
    <location>
        <begin position="1212"/>
        <end position="1298"/>
    </location>
</feature>
<dbReference type="PANTHER" id="PTHR11537">
    <property type="entry name" value="VOLTAGE-GATED POTASSIUM CHANNEL"/>
    <property type="match status" value="1"/>
</dbReference>
<feature type="compositionally biased region" description="Low complexity" evidence="12">
    <location>
        <begin position="1377"/>
        <end position="1390"/>
    </location>
</feature>
<dbReference type="GO" id="GO:0001508">
    <property type="term" value="P:action potential"/>
    <property type="evidence" value="ECO:0007669"/>
    <property type="project" value="TreeGrafter"/>
</dbReference>
<dbReference type="Proteomes" id="UP000095280">
    <property type="component" value="Unplaced"/>
</dbReference>
<keyword evidence="2" id="KW-0813">Transport</keyword>
<dbReference type="InterPro" id="IPR000210">
    <property type="entry name" value="BTB/POZ_dom"/>
</dbReference>
<keyword evidence="11" id="KW-0407">Ion channel</keyword>
<evidence type="ECO:0000256" key="12">
    <source>
        <dbReference type="SAM" id="MobiDB-lite"/>
    </source>
</evidence>
<dbReference type="SUPFAM" id="SSF54695">
    <property type="entry name" value="POZ domain"/>
    <property type="match status" value="1"/>
</dbReference>
<dbReference type="WBParaSite" id="maker-uti_cns_0011911-snap-gene-0.2-mRNA-1">
    <property type="protein sequence ID" value="maker-uti_cns_0011911-snap-gene-0.2-mRNA-1"/>
    <property type="gene ID" value="maker-uti_cns_0011911-snap-gene-0.2"/>
</dbReference>
<sequence>PWCWPLVLKPLVLKPLVLKPLVLKPLVLKPLVLKPLVLKPLVLKPLVLKPLVLKPLVLKPLVLKPLVLKPLVLKPLVLKPLVLKPLVLKPLVLKPLVLKPLVLKPLVLKPLASTLEDNLWLLDSAFSLGVSMDLRDARIVINVSGTRFETTYSVLERFPGSRLALLATLREDDEAFDRDRREYYFDRHPEVFADILHFYRTEELHIRRNLCGNVIKKEFEFWGMFEQDIEPCCWTSYSQAAECKDTLAAIDSTFLTGNCAVMADVWKSETNQWIRFRRRMWSILEDPAASLIARIYVFVSMFVVVTSIVCFVSETYEAFRVPLPGANLTIGPTCTTACGVYVDPQLVSGAKYYSDDDTEPHPVLRYLDYSMFVFFTLELLMRLFFAPDYRAYFTDFLNWIDIVCVVTHAVSLSLSSIETLPNYTPTLVKTVLTLRVLRGLRIVRVLRIFKLVKHYNAFRILVYTIKISLRELMLMIVFLFVGAVIFGSIIHLVEKDSFRNIPYGLWWALVTMTTVSGQGNGLSKHYYSSVIVNASNYTGLLEMLLSHRYTVCSMHSSRVYSNSALKKWLNRTALHTSTPSGQVGYGDFAPRQAAGYAIGCVCVIFGVLTIAFTVPIVVNNFAMYYSHAQSRNKKPREYWRIKRVPNKVEAASGEQKSPIDATLITARSTAEATITVLDYELDKEAVEAAKRAPPTEAQLYGLDLADAVGGGDGIGWNNFNDDGVGSTDFNNADTPTSGKQPPGPEAAAAAPAGTRRSDSEMMSAAEAKKIKAIEKSENAVARCWPRRRSRRSSWTRLGKLRLRPLSDARLHCGKGREPTWPDSITLGGHPWMMTKKTLATSESVIGLLSCSVSCCCCCTRSWADGDMTINESGRFCDDAGKNSRGGGGGGRRPVVLVALIAAAAMVVVQQRCCGHQSTSRRCRSGSGSSSRRGSRGRRSRRIGGTSFLPESELPHADESSRVALAESAASRSQGKHRRYRSKLGTRRWHIAAVLPAVCCKHPAPVYVVENAQVLASPSSQLARSAPWEVVENSSSNTTRWRWQQASSALLPVPPPLTPALLPPGEPKDADEDDDVEDVDESSSVLLEAENRRCLLGQRSPVPSSALVELPSLSSQMSRLAAPGPGGSRFELASAVVAVVMAAPELPAVGVASSISSRSSLEARLPVADAETEKFSRDGGFVIRGAVLVVQYQRLPLLQLLLLPGQSEIQHRSSRGASTQWRQAPSGAKHPVATAPSGASTQWRQAPSGASTQWRQAPSGAKHPVAPAPSDASTSGASTQWRQHPVAPAPSGASTQWHQHQWRQHLVRQHQWRQHPVAPAPSGTSTQWRQHQWRQHPVAQHQCASTQWHQHPVAPAPVAPAPSGASTQWRQWRQHQVAPAPSGASTSGASTQWRQHPVAPAPVAPAPSGASTQWRQWRQAPSGDSTQWRQHQEVPALRQAPRDASTNLAQLQLLEDLGFGDHLSVGLVTSASSVVFNNS</sequence>
<dbReference type="InterPro" id="IPR003974">
    <property type="entry name" value="K_chnl_volt-dep_Kv3"/>
</dbReference>
<dbReference type="Gene3D" id="3.30.710.10">
    <property type="entry name" value="Potassium Channel Kv1.1, Chain A"/>
    <property type="match status" value="1"/>
</dbReference>
<organism evidence="15 16">
    <name type="scientific">Macrostomum lignano</name>
    <dbReference type="NCBI Taxonomy" id="282301"/>
    <lineage>
        <taxon>Eukaryota</taxon>
        <taxon>Metazoa</taxon>
        <taxon>Spiralia</taxon>
        <taxon>Lophotrochozoa</taxon>
        <taxon>Platyhelminthes</taxon>
        <taxon>Rhabditophora</taxon>
        <taxon>Macrostomorpha</taxon>
        <taxon>Macrostomida</taxon>
        <taxon>Macrostomidae</taxon>
        <taxon>Macrostomum</taxon>
    </lineage>
</organism>
<evidence type="ECO:0000313" key="15">
    <source>
        <dbReference type="Proteomes" id="UP000095280"/>
    </source>
</evidence>
<evidence type="ECO:0000256" key="5">
    <source>
        <dbReference type="ARBA" id="ARBA00022826"/>
    </source>
</evidence>
<dbReference type="PRINTS" id="PR00169">
    <property type="entry name" value="KCHANNEL"/>
</dbReference>
<keyword evidence="3" id="KW-0633">Potassium transport</keyword>
<dbReference type="InterPro" id="IPR003131">
    <property type="entry name" value="T1-type_BTB"/>
</dbReference>
<keyword evidence="5" id="KW-0631">Potassium channel</keyword>
<proteinExistence type="predicted"/>
<feature type="compositionally biased region" description="Polar residues" evidence="12">
    <location>
        <begin position="1270"/>
        <end position="1281"/>
    </location>
</feature>
<keyword evidence="6" id="KW-0851">Voltage-gated channel</keyword>
<dbReference type="Pfam" id="PF00520">
    <property type="entry name" value="Ion_trans"/>
    <property type="match status" value="1"/>
</dbReference>
<dbReference type="Pfam" id="PF02214">
    <property type="entry name" value="BTB_2"/>
    <property type="match status" value="1"/>
</dbReference>
<feature type="transmembrane region" description="Helical" evidence="13">
    <location>
        <begin position="593"/>
        <end position="626"/>
    </location>
</feature>
<dbReference type="PRINTS" id="PR01491">
    <property type="entry name" value="KVCHANNEL"/>
</dbReference>
<feature type="region of interest" description="Disordered" evidence="12">
    <location>
        <begin position="1372"/>
        <end position="1426"/>
    </location>
</feature>
<feature type="transmembrane region" description="Helical" evidence="13">
    <location>
        <begin position="291"/>
        <end position="312"/>
    </location>
</feature>
<keyword evidence="8 13" id="KW-1133">Transmembrane helix</keyword>
<keyword evidence="7" id="KW-0630">Potassium</keyword>
<feature type="region of interest" description="Disordered" evidence="12">
    <location>
        <begin position="917"/>
        <end position="961"/>
    </location>
</feature>
<evidence type="ECO:0000259" key="14">
    <source>
        <dbReference type="SMART" id="SM00225"/>
    </source>
</evidence>
<keyword evidence="15" id="KW-1185">Reference proteome</keyword>
<evidence type="ECO:0000256" key="4">
    <source>
        <dbReference type="ARBA" id="ARBA00022692"/>
    </source>
</evidence>
<comment type="subcellular location">
    <subcellularLocation>
        <location evidence="1">Membrane</location>
        <topology evidence="1">Multi-pass membrane protein</topology>
    </subcellularLocation>
</comment>
<dbReference type="InterPro" id="IPR003968">
    <property type="entry name" value="K_chnl_volt-dep_Kv"/>
</dbReference>
<evidence type="ECO:0000256" key="2">
    <source>
        <dbReference type="ARBA" id="ARBA00022448"/>
    </source>
</evidence>
<protein>
    <submittedName>
        <fullName evidence="16">BTB domain-containing protein</fullName>
    </submittedName>
</protein>
<name>A0A1I8IEI9_9PLAT</name>
<feature type="domain" description="BTB" evidence="14">
    <location>
        <begin position="137"/>
        <end position="240"/>
    </location>
</feature>
<feature type="region of interest" description="Disordered" evidence="12">
    <location>
        <begin position="1049"/>
        <end position="1081"/>
    </location>
</feature>
<accession>A0A1I8IEI9</accession>
<dbReference type="GO" id="GO:0051260">
    <property type="term" value="P:protein homooligomerization"/>
    <property type="evidence" value="ECO:0007669"/>
    <property type="project" value="InterPro"/>
</dbReference>
<dbReference type="PANTHER" id="PTHR11537:SF254">
    <property type="entry name" value="POTASSIUM VOLTAGE-GATED CHANNEL PROTEIN SHAB"/>
    <property type="match status" value="1"/>
</dbReference>
<dbReference type="InterPro" id="IPR028325">
    <property type="entry name" value="VG_K_chnl"/>
</dbReference>
<feature type="compositionally biased region" description="Pro residues" evidence="12">
    <location>
        <begin position="1051"/>
        <end position="1064"/>
    </location>
</feature>
<dbReference type="SMART" id="SM00225">
    <property type="entry name" value="BTB"/>
    <property type="match status" value="1"/>
</dbReference>
<dbReference type="Gene3D" id="1.10.287.70">
    <property type="match status" value="2"/>
</dbReference>
<feature type="compositionally biased region" description="Basic residues" evidence="12">
    <location>
        <begin position="932"/>
        <end position="941"/>
    </location>
</feature>
<evidence type="ECO:0000256" key="7">
    <source>
        <dbReference type="ARBA" id="ARBA00022958"/>
    </source>
</evidence>
<evidence type="ECO:0000256" key="13">
    <source>
        <dbReference type="SAM" id="Phobius"/>
    </source>
</evidence>
<keyword evidence="4 13" id="KW-0812">Transmembrane</keyword>
<dbReference type="GO" id="GO:0008076">
    <property type="term" value="C:voltage-gated potassium channel complex"/>
    <property type="evidence" value="ECO:0007669"/>
    <property type="project" value="InterPro"/>
</dbReference>
<evidence type="ECO:0000256" key="11">
    <source>
        <dbReference type="ARBA" id="ARBA00023303"/>
    </source>
</evidence>
<dbReference type="PRINTS" id="PR01498">
    <property type="entry name" value="SHAWCHANNEL"/>
</dbReference>
<evidence type="ECO:0000256" key="8">
    <source>
        <dbReference type="ARBA" id="ARBA00022989"/>
    </source>
</evidence>
<evidence type="ECO:0000313" key="16">
    <source>
        <dbReference type="WBParaSite" id="maker-uti_cns_0011911-snap-gene-0.2-mRNA-1"/>
    </source>
</evidence>
<feature type="transmembrane region" description="Helical" evidence="13">
    <location>
        <begin position="472"/>
        <end position="493"/>
    </location>
</feature>
<evidence type="ECO:0000256" key="10">
    <source>
        <dbReference type="ARBA" id="ARBA00023136"/>
    </source>
</evidence>
<evidence type="ECO:0000256" key="3">
    <source>
        <dbReference type="ARBA" id="ARBA00022538"/>
    </source>
</evidence>
<evidence type="ECO:0000256" key="1">
    <source>
        <dbReference type="ARBA" id="ARBA00004141"/>
    </source>
</evidence>
<keyword evidence="9" id="KW-0406">Ion transport</keyword>
<dbReference type="InterPro" id="IPR011333">
    <property type="entry name" value="SKP1/BTB/POZ_sf"/>
</dbReference>